<evidence type="ECO:0000256" key="1">
    <source>
        <dbReference type="SAM" id="MobiDB-lite"/>
    </source>
</evidence>
<keyword evidence="5" id="KW-1185">Reference proteome</keyword>
<keyword evidence="3" id="KW-0732">Signal</keyword>
<sequence>MKTERGFTIWTAMLLYGLSVIKGQTSGAPPNVSSITALNEVIPTDRVTLKSVLLESQSLAYQNTSLSPSPKPEITPTPSPPSRANSETAVHGNISTSLTPELEDVTTLMMEAASAPASSASSSSLPQVESTFSESLVTTAPATSINSSEGRKMFTLTSSVVQKTQTAVPFTTSYPASQFALTGSSKVTGPAPLEDEPSELDVGDEDSGKVPHRPASPLDPLLAALVSIFIICTAMVSAILFLRFRQRNEHPEFHRLQDLPMDDLLEDTPLSRYSY</sequence>
<keyword evidence="2" id="KW-0472">Membrane</keyword>
<keyword evidence="2" id="KW-1133">Transmembrane helix</keyword>
<evidence type="ECO:0000313" key="4">
    <source>
        <dbReference type="EMBL" id="KAA0718899.1"/>
    </source>
</evidence>
<feature type="transmembrane region" description="Helical" evidence="2">
    <location>
        <begin position="221"/>
        <end position="242"/>
    </location>
</feature>
<dbReference type="AlphaFoldDB" id="A0A5A9PD09"/>
<feature type="compositionally biased region" description="Pro residues" evidence="1">
    <location>
        <begin position="69"/>
        <end position="81"/>
    </location>
</feature>
<accession>A0A5A9PD09</accession>
<comment type="caution">
    <text evidence="4">The sequence shown here is derived from an EMBL/GenBank/DDBJ whole genome shotgun (WGS) entry which is preliminary data.</text>
</comment>
<reference evidence="4 5" key="1">
    <citation type="journal article" date="2019" name="Mol. Ecol. Resour.">
        <title>Chromosome-level genome assembly of Triplophysa tibetana, a fish adapted to the harsh high-altitude environment of the Tibetan Plateau.</title>
        <authorList>
            <person name="Yang X."/>
            <person name="Liu H."/>
            <person name="Ma Z."/>
            <person name="Zou Y."/>
            <person name="Zou M."/>
            <person name="Mao Y."/>
            <person name="Li X."/>
            <person name="Wang H."/>
            <person name="Chen T."/>
            <person name="Wang W."/>
            <person name="Yang R."/>
        </authorList>
    </citation>
    <scope>NUCLEOTIDE SEQUENCE [LARGE SCALE GENOMIC DNA]</scope>
    <source>
        <strain evidence="4">TTIB1903HZAU</strain>
        <tissue evidence="4">Muscle</tissue>
    </source>
</reference>
<feature type="region of interest" description="Disordered" evidence="1">
    <location>
        <begin position="184"/>
        <end position="213"/>
    </location>
</feature>
<proteinExistence type="predicted"/>
<dbReference type="Proteomes" id="UP000324632">
    <property type="component" value="Chromosome 7"/>
</dbReference>
<evidence type="ECO:0000256" key="3">
    <source>
        <dbReference type="SAM" id="SignalP"/>
    </source>
</evidence>
<feature type="compositionally biased region" description="Acidic residues" evidence="1">
    <location>
        <begin position="193"/>
        <end position="205"/>
    </location>
</feature>
<organism evidence="4 5">
    <name type="scientific">Triplophysa tibetana</name>
    <dbReference type="NCBI Taxonomy" id="1572043"/>
    <lineage>
        <taxon>Eukaryota</taxon>
        <taxon>Metazoa</taxon>
        <taxon>Chordata</taxon>
        <taxon>Craniata</taxon>
        <taxon>Vertebrata</taxon>
        <taxon>Euteleostomi</taxon>
        <taxon>Actinopterygii</taxon>
        <taxon>Neopterygii</taxon>
        <taxon>Teleostei</taxon>
        <taxon>Ostariophysi</taxon>
        <taxon>Cypriniformes</taxon>
        <taxon>Nemacheilidae</taxon>
        <taxon>Triplophysa</taxon>
    </lineage>
</organism>
<feature type="signal peptide" evidence="3">
    <location>
        <begin position="1"/>
        <end position="23"/>
    </location>
</feature>
<feature type="region of interest" description="Disordered" evidence="1">
    <location>
        <begin position="63"/>
        <end position="97"/>
    </location>
</feature>
<keyword evidence="2" id="KW-0812">Transmembrane</keyword>
<feature type="compositionally biased region" description="Polar residues" evidence="1">
    <location>
        <begin position="83"/>
        <end position="97"/>
    </location>
</feature>
<evidence type="ECO:0000256" key="2">
    <source>
        <dbReference type="SAM" id="Phobius"/>
    </source>
</evidence>
<name>A0A5A9PD09_9TELE</name>
<evidence type="ECO:0000313" key="5">
    <source>
        <dbReference type="Proteomes" id="UP000324632"/>
    </source>
</evidence>
<feature type="chain" id="PRO_5022878794" evidence="3">
    <location>
        <begin position="24"/>
        <end position="275"/>
    </location>
</feature>
<dbReference type="EMBL" id="SOYY01000007">
    <property type="protein sequence ID" value="KAA0718899.1"/>
    <property type="molecule type" value="Genomic_DNA"/>
</dbReference>
<protein>
    <submittedName>
        <fullName evidence="4">Uncharacterized protein</fullName>
    </submittedName>
</protein>
<gene>
    <name evidence="4" type="ORF">E1301_Tti011322</name>
</gene>